<dbReference type="EMBL" id="PFEU01000003">
    <property type="protein sequence ID" value="PJE77228.1"/>
    <property type="molecule type" value="Genomic_DNA"/>
</dbReference>
<feature type="compositionally biased region" description="Low complexity" evidence="1">
    <location>
        <begin position="73"/>
        <end position="85"/>
    </location>
</feature>
<comment type="caution">
    <text evidence="2">The sequence shown here is derived from an EMBL/GenBank/DDBJ whole genome shotgun (WGS) entry which is preliminary data.</text>
</comment>
<name>A0A2M8LIF7_9BACT</name>
<sequence length="224" mass="25770">MNPLDQDYPWVFHRDELDLLEDEMEDLYDRYHAQSSNGSSFESVILTEQLEIEEESDKILSLRLGLESQGDVSEGLLSSRSGSDSSETDAWQQEVPSLRSHALYQQSKKWMERVKPFAKNAYEKGGGYAGEFFRVYIHSNLVPLKVFTALGEEVHEDQMGLEIAEEEYRLAILYLTRVLDSLSLMAFHVEVTQWVETCRRQTEALREVLSAQLTALKRRKGSLL</sequence>
<feature type="region of interest" description="Disordered" evidence="1">
    <location>
        <begin position="73"/>
        <end position="94"/>
    </location>
</feature>
<protein>
    <submittedName>
        <fullName evidence="2">Uncharacterized protein</fullName>
    </submittedName>
</protein>
<evidence type="ECO:0000256" key="1">
    <source>
        <dbReference type="SAM" id="MobiDB-lite"/>
    </source>
</evidence>
<organism evidence="2 3">
    <name type="scientific">Candidatus Uhrbacteria bacterium CG10_big_fil_rev_8_21_14_0_10_48_16</name>
    <dbReference type="NCBI Taxonomy" id="1975038"/>
    <lineage>
        <taxon>Bacteria</taxon>
        <taxon>Candidatus Uhriibacteriota</taxon>
    </lineage>
</organism>
<proteinExistence type="predicted"/>
<dbReference type="Proteomes" id="UP000231436">
    <property type="component" value="Unassembled WGS sequence"/>
</dbReference>
<reference evidence="3" key="1">
    <citation type="submission" date="2017-09" db="EMBL/GenBank/DDBJ databases">
        <title>Depth-based differentiation of microbial function through sediment-hosted aquifers and enrichment of novel symbionts in the deep terrestrial subsurface.</title>
        <authorList>
            <person name="Probst A.J."/>
            <person name="Ladd B."/>
            <person name="Jarett J.K."/>
            <person name="Geller-Mcgrath D.E."/>
            <person name="Sieber C.M.K."/>
            <person name="Emerson J.B."/>
            <person name="Anantharaman K."/>
            <person name="Thomas B.C."/>
            <person name="Malmstrom R."/>
            <person name="Stieglmeier M."/>
            <person name="Klingl A."/>
            <person name="Woyke T."/>
            <person name="Ryan C.M."/>
            <person name="Banfield J.F."/>
        </authorList>
    </citation>
    <scope>NUCLEOTIDE SEQUENCE [LARGE SCALE GENOMIC DNA]</scope>
</reference>
<evidence type="ECO:0000313" key="2">
    <source>
        <dbReference type="EMBL" id="PJE77228.1"/>
    </source>
</evidence>
<accession>A0A2M8LIF7</accession>
<dbReference type="AlphaFoldDB" id="A0A2M8LIF7"/>
<evidence type="ECO:0000313" key="3">
    <source>
        <dbReference type="Proteomes" id="UP000231436"/>
    </source>
</evidence>
<gene>
    <name evidence="2" type="ORF">COV05_00430</name>
</gene>